<organism evidence="1 2">
    <name type="scientific">Schizothecium vesticola</name>
    <dbReference type="NCBI Taxonomy" id="314040"/>
    <lineage>
        <taxon>Eukaryota</taxon>
        <taxon>Fungi</taxon>
        <taxon>Dikarya</taxon>
        <taxon>Ascomycota</taxon>
        <taxon>Pezizomycotina</taxon>
        <taxon>Sordariomycetes</taxon>
        <taxon>Sordariomycetidae</taxon>
        <taxon>Sordariales</taxon>
        <taxon>Schizotheciaceae</taxon>
        <taxon>Schizothecium</taxon>
    </lineage>
</organism>
<evidence type="ECO:0000313" key="1">
    <source>
        <dbReference type="EMBL" id="KAK0743744.1"/>
    </source>
</evidence>
<dbReference type="EMBL" id="JAUKUD010000005">
    <property type="protein sequence ID" value="KAK0743744.1"/>
    <property type="molecule type" value="Genomic_DNA"/>
</dbReference>
<accession>A0AA40K2P7</accession>
<name>A0AA40K2P7_9PEZI</name>
<sequence length="240" mass="26125">MSSSNRMFMVSRRLDVPWSCSVPTDPVCPVMRRVRLSRGGFYSQGPAGPGLPHPFLEPLANLFYFRLSPSAKPTRHRRPNARHVWVEKLCGGCALQASMSMSLTTAAQGKNRGCQSTNQHWPALPVRSWRGPACLGLGRETEEVMDVHAASPETRTGVVCGCICICCLGKQVSACCPCLGSRQVPPLAFYPTVRVLGVCDCGCPRRASLPVRGRLAKEDEVESENLRGAEARLCGLQSAR</sequence>
<dbReference type="AlphaFoldDB" id="A0AA40K2P7"/>
<reference evidence="1" key="1">
    <citation type="submission" date="2023-06" db="EMBL/GenBank/DDBJ databases">
        <title>Genome-scale phylogeny and comparative genomics of the fungal order Sordariales.</title>
        <authorList>
            <consortium name="Lawrence Berkeley National Laboratory"/>
            <person name="Hensen N."/>
            <person name="Bonometti L."/>
            <person name="Westerberg I."/>
            <person name="Brannstrom I.O."/>
            <person name="Guillou S."/>
            <person name="Cros-Aarteil S."/>
            <person name="Calhoun S."/>
            <person name="Haridas S."/>
            <person name="Kuo A."/>
            <person name="Mondo S."/>
            <person name="Pangilinan J."/>
            <person name="Riley R."/>
            <person name="LaButti K."/>
            <person name="Andreopoulos B."/>
            <person name="Lipzen A."/>
            <person name="Chen C."/>
            <person name="Yanf M."/>
            <person name="Daum C."/>
            <person name="Ng V."/>
            <person name="Clum A."/>
            <person name="Steindorff A."/>
            <person name="Ohm R."/>
            <person name="Martin F."/>
            <person name="Silar P."/>
            <person name="Natvig D."/>
            <person name="Lalanne C."/>
            <person name="Gautier V."/>
            <person name="Ament-velasquez S.L."/>
            <person name="Kruys A."/>
            <person name="Hutchinson M.I."/>
            <person name="Powell A.J."/>
            <person name="Barry K."/>
            <person name="Miller A.N."/>
            <person name="Grigoriev I.V."/>
            <person name="Debuchy R."/>
            <person name="Gladieux P."/>
            <person name="Thoren M.H."/>
            <person name="Johannesson H."/>
        </authorList>
    </citation>
    <scope>NUCLEOTIDE SEQUENCE</scope>
    <source>
        <strain evidence="1">SMH3187-1</strain>
    </source>
</reference>
<evidence type="ECO:0000313" key="2">
    <source>
        <dbReference type="Proteomes" id="UP001172155"/>
    </source>
</evidence>
<keyword evidence="2" id="KW-1185">Reference proteome</keyword>
<comment type="caution">
    <text evidence="1">The sequence shown here is derived from an EMBL/GenBank/DDBJ whole genome shotgun (WGS) entry which is preliminary data.</text>
</comment>
<protein>
    <submittedName>
        <fullName evidence="1">Uncharacterized protein</fullName>
    </submittedName>
</protein>
<gene>
    <name evidence="1" type="ORF">B0T18DRAFT_415815</name>
</gene>
<proteinExistence type="predicted"/>
<dbReference type="Proteomes" id="UP001172155">
    <property type="component" value="Unassembled WGS sequence"/>
</dbReference>